<dbReference type="AlphaFoldDB" id="A0A5B7FQU9"/>
<feature type="region of interest" description="Disordered" evidence="1">
    <location>
        <begin position="24"/>
        <end position="43"/>
    </location>
</feature>
<organism evidence="2 3">
    <name type="scientific">Portunus trituberculatus</name>
    <name type="common">Swimming crab</name>
    <name type="synonym">Neptunus trituberculatus</name>
    <dbReference type="NCBI Taxonomy" id="210409"/>
    <lineage>
        <taxon>Eukaryota</taxon>
        <taxon>Metazoa</taxon>
        <taxon>Ecdysozoa</taxon>
        <taxon>Arthropoda</taxon>
        <taxon>Crustacea</taxon>
        <taxon>Multicrustacea</taxon>
        <taxon>Malacostraca</taxon>
        <taxon>Eumalacostraca</taxon>
        <taxon>Eucarida</taxon>
        <taxon>Decapoda</taxon>
        <taxon>Pleocyemata</taxon>
        <taxon>Brachyura</taxon>
        <taxon>Eubrachyura</taxon>
        <taxon>Portunoidea</taxon>
        <taxon>Portunidae</taxon>
        <taxon>Portuninae</taxon>
        <taxon>Portunus</taxon>
    </lineage>
</organism>
<evidence type="ECO:0000313" key="3">
    <source>
        <dbReference type="Proteomes" id="UP000324222"/>
    </source>
</evidence>
<evidence type="ECO:0000256" key="1">
    <source>
        <dbReference type="SAM" id="MobiDB-lite"/>
    </source>
</evidence>
<comment type="caution">
    <text evidence="2">The sequence shown here is derived from an EMBL/GenBank/DDBJ whole genome shotgun (WGS) entry which is preliminary data.</text>
</comment>
<evidence type="ECO:0000313" key="2">
    <source>
        <dbReference type="EMBL" id="MPC47866.1"/>
    </source>
</evidence>
<dbReference type="EMBL" id="VSRR010007968">
    <property type="protein sequence ID" value="MPC47866.1"/>
    <property type="molecule type" value="Genomic_DNA"/>
</dbReference>
<dbReference type="Proteomes" id="UP000324222">
    <property type="component" value="Unassembled WGS sequence"/>
</dbReference>
<sequence>MQGKREGGNEQSLANLLHTERYKKEHEDHQTRHQTSIPPREKGIKSYDTCIMTRKEISINVLRRDAY</sequence>
<keyword evidence="3" id="KW-1185">Reference proteome</keyword>
<name>A0A5B7FQU9_PORTR</name>
<reference evidence="2 3" key="1">
    <citation type="submission" date="2019-05" db="EMBL/GenBank/DDBJ databases">
        <title>Another draft genome of Portunus trituberculatus and its Hox gene families provides insights of decapod evolution.</title>
        <authorList>
            <person name="Jeong J.-H."/>
            <person name="Song I."/>
            <person name="Kim S."/>
            <person name="Choi T."/>
            <person name="Kim D."/>
            <person name="Ryu S."/>
            <person name="Kim W."/>
        </authorList>
    </citation>
    <scope>NUCLEOTIDE SEQUENCE [LARGE SCALE GENOMIC DNA]</scope>
    <source>
        <tissue evidence="2">Muscle</tissue>
    </source>
</reference>
<accession>A0A5B7FQU9</accession>
<protein>
    <submittedName>
        <fullName evidence="2">Uncharacterized protein</fullName>
    </submittedName>
</protein>
<gene>
    <name evidence="2" type="ORF">E2C01_041625</name>
</gene>
<proteinExistence type="predicted"/>